<dbReference type="Proteomes" id="UP000319342">
    <property type="component" value="Chromosome"/>
</dbReference>
<keyword evidence="2" id="KW-1185">Reference proteome</keyword>
<evidence type="ECO:0000313" key="2">
    <source>
        <dbReference type="Proteomes" id="UP000319342"/>
    </source>
</evidence>
<protein>
    <submittedName>
        <fullName evidence="1">Uncharacterized protein</fullName>
    </submittedName>
</protein>
<evidence type="ECO:0000313" key="1">
    <source>
        <dbReference type="EMBL" id="QDU83701.1"/>
    </source>
</evidence>
<dbReference type="RefSeq" id="WP_145183876.1">
    <property type="nucleotide sequence ID" value="NZ_CP036290.1"/>
</dbReference>
<sequence length="282" mass="30279">MSGRPELGRVDPSTLANERATLHWAVQPIAAVADALLGAWDDHGQSNLGWDEGREALVSHDLGDGWRLALEPDALQLLLFGGDERVVWERTLVDATLDEVMASTIEALREVGLDASGATFDREASELPDHPVRDGGTFAPGDASARAEIAAWFAAARQALLDVTGGEAHTSEPRVWPHHFDLGQLVLLDPKLGSQRGRSIGLGLSPGDAYMAEPYAYVNPYPRPEGVELPDMDGGRWETSAFFGAVLPASEALESEGGAPFALVRFVSSAYSLCRALLREQV</sequence>
<name>A0A518CWU2_9BACT</name>
<dbReference type="OrthoDB" id="509710at2"/>
<organism evidence="1 2">
    <name type="scientific">Rohdeia mirabilis</name>
    <dbReference type="NCBI Taxonomy" id="2528008"/>
    <lineage>
        <taxon>Bacteria</taxon>
        <taxon>Pseudomonadati</taxon>
        <taxon>Planctomycetota</taxon>
        <taxon>Planctomycetia</taxon>
        <taxon>Planctomycetia incertae sedis</taxon>
        <taxon>Rohdeia</taxon>
    </lineage>
</organism>
<dbReference type="EMBL" id="CP036290">
    <property type="protein sequence ID" value="QDU83701.1"/>
    <property type="molecule type" value="Genomic_DNA"/>
</dbReference>
<reference evidence="1 2" key="1">
    <citation type="submission" date="2019-02" db="EMBL/GenBank/DDBJ databases">
        <title>Deep-cultivation of Planctomycetes and their phenomic and genomic characterization uncovers novel biology.</title>
        <authorList>
            <person name="Wiegand S."/>
            <person name="Jogler M."/>
            <person name="Boedeker C."/>
            <person name="Pinto D."/>
            <person name="Vollmers J."/>
            <person name="Rivas-Marin E."/>
            <person name="Kohn T."/>
            <person name="Peeters S.H."/>
            <person name="Heuer A."/>
            <person name="Rast P."/>
            <person name="Oberbeckmann S."/>
            <person name="Bunk B."/>
            <person name="Jeske O."/>
            <person name="Meyerdierks A."/>
            <person name="Storesund J.E."/>
            <person name="Kallscheuer N."/>
            <person name="Luecker S."/>
            <person name="Lage O.M."/>
            <person name="Pohl T."/>
            <person name="Merkel B.J."/>
            <person name="Hornburger P."/>
            <person name="Mueller R.-W."/>
            <person name="Bruemmer F."/>
            <person name="Labrenz M."/>
            <person name="Spormann A.M."/>
            <person name="Op den Camp H."/>
            <person name="Overmann J."/>
            <person name="Amann R."/>
            <person name="Jetten M.S.M."/>
            <person name="Mascher T."/>
            <person name="Medema M.H."/>
            <person name="Devos D.P."/>
            <person name="Kaster A.-K."/>
            <person name="Ovreas L."/>
            <person name="Rohde M."/>
            <person name="Galperin M.Y."/>
            <person name="Jogler C."/>
        </authorList>
    </citation>
    <scope>NUCLEOTIDE SEQUENCE [LARGE SCALE GENOMIC DNA]</scope>
    <source>
        <strain evidence="1 2">Pla163</strain>
    </source>
</reference>
<gene>
    <name evidence="1" type="ORF">Pla163_08020</name>
</gene>
<accession>A0A518CWU2</accession>
<dbReference type="AlphaFoldDB" id="A0A518CWU2"/>
<proteinExistence type="predicted"/>